<feature type="domain" description="Histidine kinase/HSP90-like ATPase" evidence="1">
    <location>
        <begin position="366"/>
        <end position="450"/>
    </location>
</feature>
<sequence>MHNDLNAYKEFIDLYTDAVVIIQDNRIVLYNKSAEKLIPSIQLKSLESILKTFQPLASQRMSEMKKKKRSLGSLVYPIHISDDKMVWLELTSNYIEINGRPATLTVAKPAKSDEVSMSEASMLQRHLALSQNWVQNGCYIKPLHYVTTSRPKSFYFTLSIEEHHFGWVGELEDDLILSSVFIIAMEQYFQRVINSYEWQSESTSLLEMTEKLIDRVDQALEIKSLSYQIWHLDSCKGILHLINHGGSGVMCTSDDEIINLLDESYDEDELMKIPIETLKWLSLGNIEFNLDFVERYKTDVFRLAEELSNQLYISGVEKQRDQCSVFMDFTFQGTFYEEIFHGVMEAQNRIDVMLEKLPTEVDPFSFRLVFMELLTNAYKHGSDLDDKVPIKVIVYVNSKELYIEIFDLQSRRERIKVKHALPLESILEESGRGLFLVNNFVDTLYLTGNSVIAKITNRVV</sequence>
<dbReference type="Pfam" id="PF13581">
    <property type="entry name" value="HATPase_c_2"/>
    <property type="match status" value="1"/>
</dbReference>
<evidence type="ECO:0000259" key="1">
    <source>
        <dbReference type="Pfam" id="PF13581"/>
    </source>
</evidence>
<keyword evidence="3" id="KW-1185">Reference proteome</keyword>
<dbReference type="GO" id="GO:0005524">
    <property type="term" value="F:ATP binding"/>
    <property type="evidence" value="ECO:0007669"/>
    <property type="project" value="UniProtKB-KW"/>
</dbReference>
<name>A0ABT6NA55_9FIRM</name>
<gene>
    <name evidence="2" type="ORF">QE109_03990</name>
</gene>
<evidence type="ECO:0000313" key="3">
    <source>
        <dbReference type="Proteomes" id="UP001158045"/>
    </source>
</evidence>
<dbReference type="EMBL" id="JARYZI010000002">
    <property type="protein sequence ID" value="MDH8677294.1"/>
    <property type="molecule type" value="Genomic_DNA"/>
</dbReference>
<protein>
    <submittedName>
        <fullName evidence="2">ATP-binding protein</fullName>
    </submittedName>
</protein>
<keyword evidence="2" id="KW-0547">Nucleotide-binding</keyword>
<accession>A0ABT6NA55</accession>
<comment type="caution">
    <text evidence="2">The sequence shown here is derived from an EMBL/GenBank/DDBJ whole genome shotgun (WGS) entry which is preliminary data.</text>
</comment>
<dbReference type="Gene3D" id="3.30.565.10">
    <property type="entry name" value="Histidine kinase-like ATPase, C-terminal domain"/>
    <property type="match status" value="1"/>
</dbReference>
<keyword evidence="2" id="KW-0067">ATP-binding</keyword>
<organism evidence="2 3">
    <name type="scientific">Fusibacter bizertensis</name>
    <dbReference type="NCBI Taxonomy" id="1488331"/>
    <lineage>
        <taxon>Bacteria</taxon>
        <taxon>Bacillati</taxon>
        <taxon>Bacillota</taxon>
        <taxon>Clostridia</taxon>
        <taxon>Eubacteriales</taxon>
        <taxon>Eubacteriales Family XII. Incertae Sedis</taxon>
        <taxon>Fusibacter</taxon>
    </lineage>
</organism>
<dbReference type="CDD" id="cd16936">
    <property type="entry name" value="HATPase_RsbW-like"/>
    <property type="match status" value="1"/>
</dbReference>
<dbReference type="SUPFAM" id="SSF55874">
    <property type="entry name" value="ATPase domain of HSP90 chaperone/DNA topoisomerase II/histidine kinase"/>
    <property type="match status" value="1"/>
</dbReference>
<dbReference type="InterPro" id="IPR036890">
    <property type="entry name" value="HATPase_C_sf"/>
</dbReference>
<evidence type="ECO:0000313" key="2">
    <source>
        <dbReference type="EMBL" id="MDH8677294.1"/>
    </source>
</evidence>
<dbReference type="InterPro" id="IPR003594">
    <property type="entry name" value="HATPase_dom"/>
</dbReference>
<reference evidence="2 3" key="1">
    <citation type="submission" date="2023-04" db="EMBL/GenBank/DDBJ databases">
        <title>Fusibacter bizertensis strain WBS, isolated from littoral bottom sediments of the Arctic seas - biochemical and genomic analysis.</title>
        <authorList>
            <person name="Brioukhanov A.L."/>
        </authorList>
    </citation>
    <scope>NUCLEOTIDE SEQUENCE [LARGE SCALE GENOMIC DNA]</scope>
    <source>
        <strain evidence="2 3">WBS</strain>
    </source>
</reference>
<dbReference type="Proteomes" id="UP001158045">
    <property type="component" value="Unassembled WGS sequence"/>
</dbReference>
<dbReference type="RefSeq" id="WP_281093105.1">
    <property type="nucleotide sequence ID" value="NZ_JARYZI010000002.1"/>
</dbReference>
<proteinExistence type="predicted"/>